<protein>
    <recommendedName>
        <fullName evidence="3">SLH domain-containing protein</fullName>
    </recommendedName>
</protein>
<dbReference type="KEGG" id="amic:Ami3637_14555"/>
<keyword evidence="5" id="KW-1185">Reference proteome</keyword>
<organism evidence="4 5">
    <name type="scientific">Aminipila terrae</name>
    <dbReference type="NCBI Taxonomy" id="2697030"/>
    <lineage>
        <taxon>Bacteria</taxon>
        <taxon>Bacillati</taxon>
        <taxon>Bacillota</taxon>
        <taxon>Clostridia</taxon>
        <taxon>Peptostreptococcales</taxon>
        <taxon>Anaerovoracaceae</taxon>
        <taxon>Aminipila</taxon>
    </lineage>
</organism>
<dbReference type="PROSITE" id="PS51272">
    <property type="entry name" value="SLH"/>
    <property type="match status" value="3"/>
</dbReference>
<dbReference type="EMBL" id="CP047591">
    <property type="protein sequence ID" value="QHI73431.1"/>
    <property type="molecule type" value="Genomic_DNA"/>
</dbReference>
<dbReference type="InterPro" id="IPR038765">
    <property type="entry name" value="Papain-like_cys_pep_sf"/>
</dbReference>
<sequence>MRKFIILFVCLLSVSFSVDYVFATPRDVQFHWAGTAINTLIENKVMLGYEDGRFKPSKSITREEACCLLVSFAKEQGLIQENDLYVDNAINFPDVSSTWSLSAIQFMYKNHIIETDKDGKFQPNTLLTRESMANLLYGFYKYFGLLPEGDGSLSCPFTDIESSSAKVPITLLYQKGILHGYEDSTYRPANLVSRAEIASVIFAISNLEPVRPTISLPDYRVINVPYISQLYPVNAPVGCEGTSLLMGMKAKGYAQGIGLYDFLNNMPRHESNPEKGFVGSPFKADLTKKTRTTINPPVLVAYAKNYGNVADFSGSSVDELQAEILDGNPVVVYETMNWEKPFYRYYNIEGKQKRLLSNNHVILACGYDKKTNMYYIADPYNIKNLKGEDKYWINGTTFEQIYNERRYAIVIQ</sequence>
<dbReference type="Pfam" id="PF00395">
    <property type="entry name" value="SLH"/>
    <property type="match status" value="3"/>
</dbReference>
<feature type="domain" description="SLH" evidence="3">
    <location>
        <begin position="87"/>
        <end position="150"/>
    </location>
</feature>
<accession>A0A6P1MI67</accession>
<dbReference type="InterPro" id="IPR039564">
    <property type="entry name" value="Peptidase_C39-like"/>
</dbReference>
<keyword evidence="1" id="KW-0677">Repeat</keyword>
<evidence type="ECO:0000256" key="2">
    <source>
        <dbReference type="SAM" id="SignalP"/>
    </source>
</evidence>
<dbReference type="PANTHER" id="PTHR37806">
    <property type="entry name" value="LMO0724 PROTEIN"/>
    <property type="match status" value="1"/>
</dbReference>
<dbReference type="AlphaFoldDB" id="A0A6P1MI67"/>
<evidence type="ECO:0000313" key="5">
    <source>
        <dbReference type="Proteomes" id="UP000463883"/>
    </source>
</evidence>
<proteinExistence type="predicted"/>
<evidence type="ECO:0000256" key="1">
    <source>
        <dbReference type="ARBA" id="ARBA00022737"/>
    </source>
</evidence>
<feature type="chain" id="PRO_5027118751" description="SLH domain-containing protein" evidence="2">
    <location>
        <begin position="24"/>
        <end position="412"/>
    </location>
</feature>
<dbReference type="InterPro" id="IPR001119">
    <property type="entry name" value="SLH_dom"/>
</dbReference>
<reference evidence="4 5" key="1">
    <citation type="submission" date="2020-01" db="EMBL/GenBank/DDBJ databases">
        <title>Genomic analysis of Aminipila sp. CBA3637.</title>
        <authorList>
            <person name="Kim Y.B."/>
            <person name="Roh S.W."/>
        </authorList>
    </citation>
    <scope>NUCLEOTIDE SEQUENCE [LARGE SCALE GENOMIC DNA]</scope>
    <source>
        <strain evidence="4 5">CBA3637</strain>
    </source>
</reference>
<dbReference type="RefSeq" id="WP_162363196.1">
    <property type="nucleotide sequence ID" value="NZ_CP047591.1"/>
</dbReference>
<gene>
    <name evidence="4" type="ORF">Ami3637_14555</name>
</gene>
<feature type="domain" description="SLH" evidence="3">
    <location>
        <begin position="20"/>
        <end position="83"/>
    </location>
</feature>
<feature type="domain" description="SLH" evidence="3">
    <location>
        <begin position="152"/>
        <end position="215"/>
    </location>
</feature>
<dbReference type="PANTHER" id="PTHR37806:SF1">
    <property type="entry name" value="PEPTIDASE C39-LIKE DOMAIN-CONTAINING PROTEIN"/>
    <property type="match status" value="1"/>
</dbReference>
<dbReference type="Pfam" id="PF13529">
    <property type="entry name" value="Peptidase_C39_2"/>
    <property type="match status" value="1"/>
</dbReference>
<evidence type="ECO:0000313" key="4">
    <source>
        <dbReference type="EMBL" id="QHI73431.1"/>
    </source>
</evidence>
<dbReference type="Gene3D" id="3.90.70.10">
    <property type="entry name" value="Cysteine proteinases"/>
    <property type="match status" value="1"/>
</dbReference>
<feature type="signal peptide" evidence="2">
    <location>
        <begin position="1"/>
        <end position="23"/>
    </location>
</feature>
<keyword evidence="2" id="KW-0732">Signal</keyword>
<dbReference type="Proteomes" id="UP000463883">
    <property type="component" value="Chromosome"/>
</dbReference>
<evidence type="ECO:0000259" key="3">
    <source>
        <dbReference type="PROSITE" id="PS51272"/>
    </source>
</evidence>
<name>A0A6P1MI67_9FIRM</name>
<dbReference type="SUPFAM" id="SSF54001">
    <property type="entry name" value="Cysteine proteinases"/>
    <property type="match status" value="1"/>
</dbReference>